<comment type="caution">
    <text evidence="1">The sequence shown here is derived from an EMBL/GenBank/DDBJ whole genome shotgun (WGS) entry which is preliminary data.</text>
</comment>
<keyword evidence="2" id="KW-1185">Reference proteome</keyword>
<dbReference type="Proteomes" id="UP001291930">
    <property type="component" value="Unassembled WGS sequence"/>
</dbReference>
<gene>
    <name evidence="1" type="ORF">U2I54_01080</name>
</gene>
<proteinExistence type="predicted"/>
<name>A0ABU5JQN2_9BACI</name>
<evidence type="ECO:0008006" key="3">
    <source>
        <dbReference type="Google" id="ProtNLM"/>
    </source>
</evidence>
<protein>
    <recommendedName>
        <fullName evidence="3">Bacteriocin</fullName>
    </recommendedName>
</protein>
<evidence type="ECO:0000313" key="2">
    <source>
        <dbReference type="Proteomes" id="UP001291930"/>
    </source>
</evidence>
<dbReference type="RefSeq" id="WP_374216505.1">
    <property type="nucleotide sequence ID" value="NZ_JAXOVW010000001.1"/>
</dbReference>
<dbReference type="EMBL" id="JAXOVW010000001">
    <property type="protein sequence ID" value="MDZ5605743.1"/>
    <property type="molecule type" value="Genomic_DNA"/>
</dbReference>
<reference evidence="2" key="1">
    <citation type="submission" date="2023-11" db="EMBL/GenBank/DDBJ databases">
        <title>Genome Sequence of Bacillus pseudomycoides stain BUPM19.</title>
        <authorList>
            <person name="Farhat A."/>
        </authorList>
    </citation>
    <scope>NUCLEOTIDE SEQUENCE [LARGE SCALE GENOMIC DNA]</scope>
    <source>
        <strain evidence="2">BUPM19</strain>
    </source>
</reference>
<evidence type="ECO:0000313" key="1">
    <source>
        <dbReference type="EMBL" id="MDZ5605743.1"/>
    </source>
</evidence>
<accession>A0ABU5JQN2</accession>
<sequence>MQKDKFESLSEKELLNINGEGFKVIATDAGHYPREWGEKLGEWISSKVK</sequence>
<organism evidence="1 2">
    <name type="scientific">Bacillus bingmayongensis</name>
    <dbReference type="NCBI Taxonomy" id="1150157"/>
    <lineage>
        <taxon>Bacteria</taxon>
        <taxon>Bacillati</taxon>
        <taxon>Bacillota</taxon>
        <taxon>Bacilli</taxon>
        <taxon>Bacillales</taxon>
        <taxon>Bacillaceae</taxon>
        <taxon>Bacillus</taxon>
    </lineage>
</organism>